<keyword evidence="2" id="KW-1185">Reference proteome</keyword>
<dbReference type="RefSeq" id="WP_191253363.1">
    <property type="nucleotide sequence ID" value="NZ_BNAY01000002.1"/>
</dbReference>
<dbReference type="Proteomes" id="UP000635387">
    <property type="component" value="Unassembled WGS sequence"/>
</dbReference>
<sequence>MPEDLGPFQGFWNAWDEVHAEICGKAFEHFPRAAEIQFREMREHLDNGDTLAAAREATDVISVALNTLRWLGYGPAEAARIASDRARERMLGQTSSILDKYQSEHDI</sequence>
<accession>A0ABQ3L8T6</accession>
<organism evidence="1 2">
    <name type="scientific">Amycolatopsis oliviviridis</name>
    <dbReference type="NCBI Taxonomy" id="1471590"/>
    <lineage>
        <taxon>Bacteria</taxon>
        <taxon>Bacillati</taxon>
        <taxon>Actinomycetota</taxon>
        <taxon>Actinomycetes</taxon>
        <taxon>Pseudonocardiales</taxon>
        <taxon>Pseudonocardiaceae</taxon>
        <taxon>Amycolatopsis</taxon>
    </lineage>
</organism>
<dbReference type="EMBL" id="BNAY01000002">
    <property type="protein sequence ID" value="GHH08839.1"/>
    <property type="molecule type" value="Genomic_DNA"/>
</dbReference>
<gene>
    <name evidence="1" type="ORF">GCM10017790_16130</name>
</gene>
<comment type="caution">
    <text evidence="1">The sequence shown here is derived from an EMBL/GenBank/DDBJ whole genome shotgun (WGS) entry which is preliminary data.</text>
</comment>
<name>A0ABQ3L8T6_9PSEU</name>
<proteinExistence type="predicted"/>
<evidence type="ECO:0000313" key="2">
    <source>
        <dbReference type="Proteomes" id="UP000635387"/>
    </source>
</evidence>
<protein>
    <submittedName>
        <fullName evidence="1">Uncharacterized protein</fullName>
    </submittedName>
</protein>
<evidence type="ECO:0000313" key="1">
    <source>
        <dbReference type="EMBL" id="GHH08839.1"/>
    </source>
</evidence>
<reference evidence="2" key="1">
    <citation type="journal article" date="2019" name="Int. J. Syst. Evol. Microbiol.">
        <title>The Global Catalogue of Microorganisms (GCM) 10K type strain sequencing project: providing services to taxonomists for standard genome sequencing and annotation.</title>
        <authorList>
            <consortium name="The Broad Institute Genomics Platform"/>
            <consortium name="The Broad Institute Genome Sequencing Center for Infectious Disease"/>
            <person name="Wu L."/>
            <person name="Ma J."/>
        </authorList>
    </citation>
    <scope>NUCLEOTIDE SEQUENCE [LARGE SCALE GENOMIC DNA]</scope>
    <source>
        <strain evidence="2">CGMCC 4.7683</strain>
    </source>
</reference>